<sequence length="84" mass="9657">MKLEIEDLKTNQVYVGGKNNSLRRVLEIIHMDRFNPNSVWVKFETIKKDGTVGKQSEIWVYTFLEWVTGIAEGYQDGSSSTDTN</sequence>
<evidence type="ECO:0000313" key="1">
    <source>
        <dbReference type="EMBL" id="QNR65313.1"/>
    </source>
</evidence>
<organism evidence="1 2">
    <name type="scientific">Paenibacillus peoriae</name>
    <dbReference type="NCBI Taxonomy" id="59893"/>
    <lineage>
        <taxon>Bacteria</taxon>
        <taxon>Bacillati</taxon>
        <taxon>Bacillota</taxon>
        <taxon>Bacilli</taxon>
        <taxon>Bacillales</taxon>
        <taxon>Paenibacillaceae</taxon>
        <taxon>Paenibacillus</taxon>
    </lineage>
</organism>
<name>A0A7H0Y2K5_9BACL</name>
<dbReference type="Proteomes" id="UP000516384">
    <property type="component" value="Chromosome"/>
</dbReference>
<protein>
    <submittedName>
        <fullName evidence="1">Uncharacterized protein</fullName>
    </submittedName>
</protein>
<reference evidence="1 2" key="1">
    <citation type="submission" date="2020-09" db="EMBL/GenBank/DDBJ databases">
        <title>Characterization of Paenibacillus peoriae strain ZF390 with broad-spectrum antimicrobial activity as a potential biocontrol agent.</title>
        <authorList>
            <person name="Li L."/>
            <person name="Zhao Y."/>
            <person name="Li B."/>
            <person name="Xie X."/>
        </authorList>
    </citation>
    <scope>NUCLEOTIDE SEQUENCE [LARGE SCALE GENOMIC DNA]</scope>
    <source>
        <strain evidence="1 2">ZF390</strain>
    </source>
</reference>
<proteinExistence type="predicted"/>
<dbReference type="RefSeq" id="WP_190297217.1">
    <property type="nucleotide sequence ID" value="NZ_CP061172.1"/>
</dbReference>
<gene>
    <name evidence="1" type="ORF">IAQ67_15555</name>
</gene>
<evidence type="ECO:0000313" key="2">
    <source>
        <dbReference type="Proteomes" id="UP000516384"/>
    </source>
</evidence>
<accession>A0A7H0Y2K5</accession>
<dbReference type="EMBL" id="CP061172">
    <property type="protein sequence ID" value="QNR65313.1"/>
    <property type="molecule type" value="Genomic_DNA"/>
</dbReference>
<dbReference type="AlphaFoldDB" id="A0A7H0Y2K5"/>